<evidence type="ECO:0000259" key="3">
    <source>
        <dbReference type="PROSITE" id="PS50850"/>
    </source>
</evidence>
<dbReference type="SUPFAM" id="SSF103473">
    <property type="entry name" value="MFS general substrate transporter"/>
    <property type="match status" value="1"/>
</dbReference>
<keyword evidence="2" id="KW-1133">Transmembrane helix</keyword>
<dbReference type="Gene3D" id="1.20.1720.10">
    <property type="entry name" value="Multidrug resistance protein D"/>
    <property type="match status" value="1"/>
</dbReference>
<evidence type="ECO:0000256" key="1">
    <source>
        <dbReference type="ARBA" id="ARBA00004141"/>
    </source>
</evidence>
<feature type="transmembrane region" description="Helical" evidence="2">
    <location>
        <begin position="148"/>
        <end position="169"/>
    </location>
</feature>
<evidence type="ECO:0000313" key="5">
    <source>
        <dbReference type="Proteomes" id="UP000298663"/>
    </source>
</evidence>
<evidence type="ECO:0000313" key="4">
    <source>
        <dbReference type="EMBL" id="TKR59485.1"/>
    </source>
</evidence>
<dbReference type="Pfam" id="PF07690">
    <property type="entry name" value="MFS_1"/>
    <property type="match status" value="1"/>
</dbReference>
<feature type="transmembrane region" description="Helical" evidence="2">
    <location>
        <begin position="332"/>
        <end position="352"/>
    </location>
</feature>
<dbReference type="PANTHER" id="PTHR45757">
    <property type="entry name" value="PROTEIN CBG23364-RELATED"/>
    <property type="match status" value="1"/>
</dbReference>
<feature type="transmembrane region" description="Helical" evidence="2">
    <location>
        <begin position="5"/>
        <end position="23"/>
    </location>
</feature>
<feature type="transmembrane region" description="Helical" evidence="2">
    <location>
        <begin position="120"/>
        <end position="136"/>
    </location>
</feature>
<dbReference type="InterPro" id="IPR036259">
    <property type="entry name" value="MFS_trans_sf"/>
</dbReference>
<feature type="transmembrane region" description="Helical" evidence="2">
    <location>
        <begin position="423"/>
        <end position="441"/>
    </location>
</feature>
<organism evidence="4 5">
    <name type="scientific">Steinernema carpocapsae</name>
    <name type="common">Entomopathogenic nematode</name>
    <dbReference type="NCBI Taxonomy" id="34508"/>
    <lineage>
        <taxon>Eukaryota</taxon>
        <taxon>Metazoa</taxon>
        <taxon>Ecdysozoa</taxon>
        <taxon>Nematoda</taxon>
        <taxon>Chromadorea</taxon>
        <taxon>Rhabditida</taxon>
        <taxon>Tylenchina</taxon>
        <taxon>Panagrolaimomorpha</taxon>
        <taxon>Strongyloidoidea</taxon>
        <taxon>Steinernematidae</taxon>
        <taxon>Steinernema</taxon>
    </lineage>
</organism>
<evidence type="ECO:0000256" key="2">
    <source>
        <dbReference type="SAM" id="Phobius"/>
    </source>
</evidence>
<dbReference type="InterPro" id="IPR011701">
    <property type="entry name" value="MFS"/>
</dbReference>
<protein>
    <recommendedName>
        <fullName evidence="3">Major facilitator superfamily (MFS) profile domain-containing protein</fullName>
    </recommendedName>
</protein>
<dbReference type="OrthoDB" id="2985014at2759"/>
<feature type="transmembrane region" description="Helical" evidence="2">
    <location>
        <begin position="358"/>
        <end position="375"/>
    </location>
</feature>
<comment type="caution">
    <text evidence="4">The sequence shown here is derived from an EMBL/GenBank/DDBJ whole genome shotgun (WGS) entry which is preliminary data.</text>
</comment>
<dbReference type="PANTHER" id="PTHR45757:SF11">
    <property type="entry name" value="MAJOR FACILITATOR SUPERFAMILY (MFS) PROFILE DOMAIN-CONTAINING PROTEIN"/>
    <property type="match status" value="1"/>
</dbReference>
<name>A0A4V5ZXD7_STECR</name>
<feature type="transmembrane region" description="Helical" evidence="2">
    <location>
        <begin position="181"/>
        <end position="200"/>
    </location>
</feature>
<dbReference type="Gene3D" id="1.20.1250.20">
    <property type="entry name" value="MFS general substrate transporter like domains"/>
    <property type="match status" value="1"/>
</dbReference>
<dbReference type="GO" id="GO:0016020">
    <property type="term" value="C:membrane"/>
    <property type="evidence" value="ECO:0007669"/>
    <property type="project" value="UniProtKB-SubCell"/>
</dbReference>
<dbReference type="STRING" id="34508.A0A4V5ZXD7"/>
<dbReference type="AlphaFoldDB" id="A0A4V5ZXD7"/>
<reference evidence="4 5" key="1">
    <citation type="journal article" date="2015" name="Genome Biol.">
        <title>Comparative genomics of Steinernema reveals deeply conserved gene regulatory networks.</title>
        <authorList>
            <person name="Dillman A.R."/>
            <person name="Macchietto M."/>
            <person name="Porter C.F."/>
            <person name="Rogers A."/>
            <person name="Williams B."/>
            <person name="Antoshechkin I."/>
            <person name="Lee M.M."/>
            <person name="Goodwin Z."/>
            <person name="Lu X."/>
            <person name="Lewis E.E."/>
            <person name="Goodrich-Blair H."/>
            <person name="Stock S.P."/>
            <person name="Adams B.J."/>
            <person name="Sternberg P.W."/>
            <person name="Mortazavi A."/>
        </authorList>
    </citation>
    <scope>NUCLEOTIDE SEQUENCE [LARGE SCALE GENOMIC DNA]</scope>
    <source>
        <strain evidence="4 5">ALL</strain>
    </source>
</reference>
<reference evidence="4 5" key="2">
    <citation type="journal article" date="2019" name="G3 (Bethesda)">
        <title>Hybrid Assembly of the Genome of the Entomopathogenic Nematode Steinernema carpocapsae Identifies the X-Chromosome.</title>
        <authorList>
            <person name="Serra L."/>
            <person name="Macchietto M."/>
            <person name="Macias-Munoz A."/>
            <person name="McGill C.J."/>
            <person name="Rodriguez I.M."/>
            <person name="Rodriguez B."/>
            <person name="Murad R."/>
            <person name="Mortazavi A."/>
        </authorList>
    </citation>
    <scope>NUCLEOTIDE SEQUENCE [LARGE SCALE GENOMIC DNA]</scope>
    <source>
        <strain evidence="4 5">ALL</strain>
    </source>
</reference>
<dbReference type="PROSITE" id="PS50850">
    <property type="entry name" value="MFS"/>
    <property type="match status" value="1"/>
</dbReference>
<feature type="domain" description="Major facilitator superfamily (MFS) profile" evidence="3">
    <location>
        <begin position="17"/>
        <end position="447"/>
    </location>
</feature>
<keyword evidence="2" id="KW-0472">Membrane</keyword>
<feature type="transmembrane region" description="Helical" evidence="2">
    <location>
        <begin position="93"/>
        <end position="114"/>
    </location>
</feature>
<gene>
    <name evidence="4" type="ORF">L596_029146</name>
</gene>
<accession>A0A4V5ZXD7</accession>
<comment type="subcellular location">
    <subcellularLocation>
        <location evidence="1">Membrane</location>
        <topology evidence="1">Multi-pass membrane protein</topology>
    </subcellularLocation>
</comment>
<keyword evidence="5" id="KW-1185">Reference proteome</keyword>
<feature type="transmembrane region" description="Helical" evidence="2">
    <location>
        <begin position="250"/>
        <end position="278"/>
    </location>
</feature>
<dbReference type="GO" id="GO:0022857">
    <property type="term" value="F:transmembrane transporter activity"/>
    <property type="evidence" value="ECO:0007669"/>
    <property type="project" value="InterPro"/>
</dbReference>
<dbReference type="Proteomes" id="UP000298663">
    <property type="component" value="Unassembled WGS sequence"/>
</dbReference>
<feature type="transmembrane region" description="Helical" evidence="2">
    <location>
        <begin position="387"/>
        <end position="411"/>
    </location>
</feature>
<proteinExistence type="predicted"/>
<dbReference type="EMBL" id="AZBU02000012">
    <property type="protein sequence ID" value="TKR59485.1"/>
    <property type="molecule type" value="Genomic_DNA"/>
</dbReference>
<sequence>MTTKFIRYVILVFTLITMTMLLANSVLFNFTVICMKAENRIQAATVANETQTRFYSSSEEGLLIAAPSVGLIVGTFPSIYLKDKLGLRLSFTAFGWISGLATGIYPLVASNLLISLVVRFAQGFGMAAAFVAIGVVPMDYGGDKLKGLFLAVLTCSYQIGPFITIPSSAMFCSSSIGWHGVYYMFGFVTILAFTIFVILYRNSAHKAGFHCIPRVMPTIKNIDDGLPERFDLPTVQKPKKKKKAPAPYRAALTSMSVWGILFASIGDSLGFLVFYLYGPIYVNKVLQFEVGKTGVMAALPYVGGIGSKFLGGMLFHVSSCLKSSKGIMVSTLLYKSIMTINFFLLTILAPSYPTAAETTIIITSIANGFHFMSLMNAAQAVAKQHTYIISSAIAALESVVGLTLPPVVSYFAPHHSPDEWKVILYFVVGILALSNVLFAAMTRVRPSKWTREHFTNEPEDVKETVHI</sequence>
<feature type="transmembrane region" description="Helical" evidence="2">
    <location>
        <begin position="298"/>
        <end position="320"/>
    </location>
</feature>
<dbReference type="InterPro" id="IPR020846">
    <property type="entry name" value="MFS_dom"/>
</dbReference>
<keyword evidence="2" id="KW-0812">Transmembrane</keyword>
<feature type="transmembrane region" description="Helical" evidence="2">
    <location>
        <begin position="62"/>
        <end position="81"/>
    </location>
</feature>